<evidence type="ECO:0000313" key="2">
    <source>
        <dbReference type="Proteomes" id="UP000735302"/>
    </source>
</evidence>
<dbReference type="EMBL" id="BLXT01004995">
    <property type="protein sequence ID" value="GFO18807.1"/>
    <property type="molecule type" value="Genomic_DNA"/>
</dbReference>
<organism evidence="1 2">
    <name type="scientific">Plakobranchus ocellatus</name>
    <dbReference type="NCBI Taxonomy" id="259542"/>
    <lineage>
        <taxon>Eukaryota</taxon>
        <taxon>Metazoa</taxon>
        <taxon>Spiralia</taxon>
        <taxon>Lophotrochozoa</taxon>
        <taxon>Mollusca</taxon>
        <taxon>Gastropoda</taxon>
        <taxon>Heterobranchia</taxon>
        <taxon>Euthyneura</taxon>
        <taxon>Panpulmonata</taxon>
        <taxon>Sacoglossa</taxon>
        <taxon>Placobranchoidea</taxon>
        <taxon>Plakobranchidae</taxon>
        <taxon>Plakobranchus</taxon>
    </lineage>
</organism>
<reference evidence="1 2" key="1">
    <citation type="journal article" date="2021" name="Elife">
        <title>Chloroplast acquisition without the gene transfer in kleptoplastic sea slugs, Plakobranchus ocellatus.</title>
        <authorList>
            <person name="Maeda T."/>
            <person name="Takahashi S."/>
            <person name="Yoshida T."/>
            <person name="Shimamura S."/>
            <person name="Takaki Y."/>
            <person name="Nagai Y."/>
            <person name="Toyoda A."/>
            <person name="Suzuki Y."/>
            <person name="Arimoto A."/>
            <person name="Ishii H."/>
            <person name="Satoh N."/>
            <person name="Nishiyama T."/>
            <person name="Hasebe M."/>
            <person name="Maruyama T."/>
            <person name="Minagawa J."/>
            <person name="Obokata J."/>
            <person name="Shigenobu S."/>
        </authorList>
    </citation>
    <scope>NUCLEOTIDE SEQUENCE [LARGE SCALE GENOMIC DNA]</scope>
</reference>
<accession>A0AAV4BHN3</accession>
<dbReference type="Proteomes" id="UP000735302">
    <property type="component" value="Unassembled WGS sequence"/>
</dbReference>
<gene>
    <name evidence="1" type="ORF">PoB_004531200</name>
</gene>
<dbReference type="AlphaFoldDB" id="A0AAV4BHN3"/>
<keyword evidence="2" id="KW-1185">Reference proteome</keyword>
<comment type="caution">
    <text evidence="1">The sequence shown here is derived from an EMBL/GenBank/DDBJ whole genome shotgun (WGS) entry which is preliminary data.</text>
</comment>
<proteinExistence type="predicted"/>
<evidence type="ECO:0000313" key="1">
    <source>
        <dbReference type="EMBL" id="GFO18807.1"/>
    </source>
</evidence>
<name>A0AAV4BHN3_9GAST</name>
<protein>
    <submittedName>
        <fullName evidence="1">Uncharacterized protein</fullName>
    </submittedName>
</protein>
<sequence length="292" mass="32484">MTKAVILHPLKHVSSWYLGVRINYSQLVQPSVLCADTIRAVFLPYHDNRECVVRISLPDDSKILYPLKLVPERLPYSLMTWIAAQVLKTSTRYGVQTEAAAESRGEPAYQLLPFTTFLLRQLIPRLQALHCLLPPQPPSYGKTSQPLFSLSSSTARFVDAQPVLPVFITHSVSHDVLFSRGHKTSPPVHFSSGDRVSSPSGRSLGDGIFFHIVAHELRPLADKHLLRTPNRLCMSISASTTVPGSIFRVPISGNLETILFLTDTHRRTGSILPHHHLPMTSRSCSEPCPLFA</sequence>